<gene>
    <name evidence="5" type="ORF">ENO36_03295</name>
</gene>
<evidence type="ECO:0000256" key="3">
    <source>
        <dbReference type="ARBA" id="ARBA00023002"/>
    </source>
</evidence>
<comment type="caution">
    <text evidence="5">The sequence shown here is derived from an EMBL/GenBank/DDBJ whole genome shotgun (WGS) entry which is preliminary data.</text>
</comment>
<dbReference type="Gene3D" id="3.40.430.10">
    <property type="entry name" value="Dihydrofolate Reductase, subunit A"/>
    <property type="match status" value="1"/>
</dbReference>
<evidence type="ECO:0000259" key="4">
    <source>
        <dbReference type="Pfam" id="PF01872"/>
    </source>
</evidence>
<dbReference type="InterPro" id="IPR024072">
    <property type="entry name" value="DHFR-like_dom_sf"/>
</dbReference>
<name>A0A7C2UWD5_9CREN</name>
<dbReference type="Proteomes" id="UP000885664">
    <property type="component" value="Unassembled WGS sequence"/>
</dbReference>
<dbReference type="InterPro" id="IPR002734">
    <property type="entry name" value="RibDG_C"/>
</dbReference>
<reference evidence="5" key="1">
    <citation type="journal article" date="2020" name="mSystems">
        <title>Genome- and Community-Level Interaction Insights into Carbon Utilization and Element Cycling Functions of Hydrothermarchaeota in Hydrothermal Sediment.</title>
        <authorList>
            <person name="Zhou Z."/>
            <person name="Liu Y."/>
            <person name="Xu W."/>
            <person name="Pan J."/>
            <person name="Luo Z.H."/>
            <person name="Li M."/>
        </authorList>
    </citation>
    <scope>NUCLEOTIDE SEQUENCE [LARGE SCALE GENOMIC DNA]</scope>
    <source>
        <strain evidence="5">SpSt-1259</strain>
    </source>
</reference>
<evidence type="ECO:0000313" key="5">
    <source>
        <dbReference type="EMBL" id="HEU97864.1"/>
    </source>
</evidence>
<sequence length="223" mass="24971">MLGVPELKVRISMAMTADGKTADEEGEWYPLCPYERERLYLHMRWADAVVIGAETVMNTDISFMPPGSSGKPLRVIIDPSLRTDPRRRIYSSKKGPILVITSRRSLLEREDKVGKLVEAGAEVVPLEQDKEGKIRIAELIKLLEGMGIEKVLVLGGGKTNYHFFSENLVDEYYITIVPRILGGSKYSPVSGGSFPFPGLELKLIEWKLCECGNEIVLKYSPVR</sequence>
<comment type="pathway">
    <text evidence="1">Cofactor biosynthesis; riboflavin biosynthesis.</text>
</comment>
<keyword evidence="2" id="KW-0521">NADP</keyword>
<dbReference type="EMBL" id="DSFE01000073">
    <property type="protein sequence ID" value="HEU97864.1"/>
    <property type="molecule type" value="Genomic_DNA"/>
</dbReference>
<protein>
    <recommendedName>
        <fullName evidence="4">Bacterial bifunctional deaminase-reductase C-terminal domain-containing protein</fullName>
    </recommendedName>
</protein>
<dbReference type="Pfam" id="PF01872">
    <property type="entry name" value="RibD_C"/>
    <property type="match status" value="1"/>
</dbReference>
<evidence type="ECO:0000256" key="2">
    <source>
        <dbReference type="ARBA" id="ARBA00022857"/>
    </source>
</evidence>
<dbReference type="PANTHER" id="PTHR38011:SF7">
    <property type="entry name" value="2,5-DIAMINO-6-RIBOSYLAMINO-4(3H)-PYRIMIDINONE 5'-PHOSPHATE REDUCTASE"/>
    <property type="match status" value="1"/>
</dbReference>
<accession>A0A7C2UWD5</accession>
<feature type="domain" description="Bacterial bifunctional deaminase-reductase C-terminal" evidence="4">
    <location>
        <begin position="8"/>
        <end position="216"/>
    </location>
</feature>
<keyword evidence="3" id="KW-0560">Oxidoreductase</keyword>
<dbReference type="SUPFAM" id="SSF53597">
    <property type="entry name" value="Dihydrofolate reductase-like"/>
    <property type="match status" value="1"/>
</dbReference>
<dbReference type="PANTHER" id="PTHR38011">
    <property type="entry name" value="DIHYDROFOLATE REDUCTASE FAMILY PROTEIN (AFU_ORTHOLOGUE AFUA_8G06820)"/>
    <property type="match status" value="1"/>
</dbReference>
<dbReference type="GO" id="GO:0009231">
    <property type="term" value="P:riboflavin biosynthetic process"/>
    <property type="evidence" value="ECO:0007669"/>
    <property type="project" value="InterPro"/>
</dbReference>
<organism evidence="5">
    <name type="scientific">Fervidicoccus fontis</name>
    <dbReference type="NCBI Taxonomy" id="683846"/>
    <lineage>
        <taxon>Archaea</taxon>
        <taxon>Thermoproteota</taxon>
        <taxon>Thermoprotei</taxon>
        <taxon>Fervidicoccales</taxon>
        <taxon>Fervidicoccaceae</taxon>
        <taxon>Fervidicoccus</taxon>
    </lineage>
</organism>
<dbReference type="GO" id="GO:0008703">
    <property type="term" value="F:5-amino-6-(5-phosphoribosylamino)uracil reductase activity"/>
    <property type="evidence" value="ECO:0007669"/>
    <property type="project" value="InterPro"/>
</dbReference>
<evidence type="ECO:0000256" key="1">
    <source>
        <dbReference type="ARBA" id="ARBA00005104"/>
    </source>
</evidence>
<dbReference type="InterPro" id="IPR050765">
    <property type="entry name" value="Riboflavin_Biosynth_HTPR"/>
</dbReference>
<proteinExistence type="predicted"/>
<dbReference type="AlphaFoldDB" id="A0A7C2UWD5"/>